<keyword evidence="3" id="KW-1185">Reference proteome</keyword>
<reference evidence="2 3" key="1">
    <citation type="submission" date="2015-05" db="EMBL/GenBank/DDBJ databases">
        <title>Photobacterium galathea sp. nov.</title>
        <authorList>
            <person name="Machado H."/>
            <person name="Gram L."/>
        </authorList>
    </citation>
    <scope>NUCLEOTIDE SEQUENCE [LARGE SCALE GENOMIC DNA]</scope>
    <source>
        <strain evidence="2 3">CGMCC 1.12159</strain>
    </source>
</reference>
<evidence type="ECO:0000259" key="1">
    <source>
        <dbReference type="Pfam" id="PF04230"/>
    </source>
</evidence>
<dbReference type="Pfam" id="PF04230">
    <property type="entry name" value="PS_pyruv_trans"/>
    <property type="match status" value="1"/>
</dbReference>
<dbReference type="STRING" id="1195763.ABT56_05000"/>
<comment type="caution">
    <text evidence="2">The sequence shown here is derived from an EMBL/GenBank/DDBJ whole genome shotgun (WGS) entry which is preliminary data.</text>
</comment>
<accession>A0A0J1H6S4</accession>
<dbReference type="OrthoDB" id="5855849at2"/>
<evidence type="ECO:0000313" key="3">
    <source>
        <dbReference type="Proteomes" id="UP000036097"/>
    </source>
</evidence>
<dbReference type="PATRIC" id="fig|1195763.3.peg.1061"/>
<sequence>MKNVVYSTTRQWNPGDEFILMGTQYLMEKVIGKHNPIIYNRNPQTRRARKFDLIKAIDNLVGKDFVEKFLDNSVKDRPEMDYADMVVFAGSPEWRGRRMNKLYESINTYQLPSVFLGLGTSGPFSFSPEHFSAAEMPVFEKAKLITCRDEVCHAGLQSLGAHHLPCPALFSSPSYRKVTKVKKIGILYGTSSAVACNNVSDDTYQFMMRNYKAMIEQLSPEYEFEFIAHYIDELSDFKKDFPGHTLRYSFDAKDYRDIFAEYDLIVGYRVHGIGMCASMGTPGIMIAHDPRASTVKGFLADMVNLDCSTEDFMATVNAAIDEIADRSERLIAHRIATEQAYLDLLRPALADCQ</sequence>
<dbReference type="Proteomes" id="UP000036097">
    <property type="component" value="Unassembled WGS sequence"/>
</dbReference>
<organism evidence="2 3">
    <name type="scientific">Photobacterium aquae</name>
    <dbReference type="NCBI Taxonomy" id="1195763"/>
    <lineage>
        <taxon>Bacteria</taxon>
        <taxon>Pseudomonadati</taxon>
        <taxon>Pseudomonadota</taxon>
        <taxon>Gammaproteobacteria</taxon>
        <taxon>Vibrionales</taxon>
        <taxon>Vibrionaceae</taxon>
        <taxon>Photobacterium</taxon>
    </lineage>
</organism>
<gene>
    <name evidence="2" type="ORF">ABT56_05000</name>
</gene>
<dbReference type="RefSeq" id="WP_047877766.1">
    <property type="nucleotide sequence ID" value="NZ_LDOT01000005.1"/>
</dbReference>
<feature type="domain" description="Polysaccharide pyruvyl transferase" evidence="1">
    <location>
        <begin position="13"/>
        <end position="290"/>
    </location>
</feature>
<evidence type="ECO:0000313" key="2">
    <source>
        <dbReference type="EMBL" id="KLV07425.1"/>
    </source>
</evidence>
<dbReference type="EMBL" id="LDOT01000005">
    <property type="protein sequence ID" value="KLV07425.1"/>
    <property type="molecule type" value="Genomic_DNA"/>
</dbReference>
<protein>
    <recommendedName>
        <fullName evidence="1">Polysaccharide pyruvyl transferase domain-containing protein</fullName>
    </recommendedName>
</protein>
<dbReference type="InterPro" id="IPR007345">
    <property type="entry name" value="Polysacch_pyruvyl_Trfase"/>
</dbReference>
<name>A0A0J1H6S4_9GAMM</name>
<proteinExistence type="predicted"/>
<dbReference type="AlphaFoldDB" id="A0A0J1H6S4"/>